<gene>
    <name evidence="2" type="ORF">PCOR1329_LOCUS48660</name>
</gene>
<reference evidence="2" key="1">
    <citation type="submission" date="2023-10" db="EMBL/GenBank/DDBJ databases">
        <authorList>
            <person name="Chen Y."/>
            <person name="Shah S."/>
            <person name="Dougan E. K."/>
            <person name="Thang M."/>
            <person name="Chan C."/>
        </authorList>
    </citation>
    <scope>NUCLEOTIDE SEQUENCE [LARGE SCALE GENOMIC DNA]</scope>
</reference>
<organism evidence="2 3">
    <name type="scientific">Prorocentrum cordatum</name>
    <dbReference type="NCBI Taxonomy" id="2364126"/>
    <lineage>
        <taxon>Eukaryota</taxon>
        <taxon>Sar</taxon>
        <taxon>Alveolata</taxon>
        <taxon>Dinophyceae</taxon>
        <taxon>Prorocentrales</taxon>
        <taxon>Prorocentraceae</taxon>
        <taxon>Prorocentrum</taxon>
    </lineage>
</organism>
<keyword evidence="3" id="KW-1185">Reference proteome</keyword>
<sequence length="241" mass="26722">MPPLVVARTLPSPAELVAMGDPPPPQPGRHRQQVVGAEEGPAEPGLADLGPRAERLADLRTVRVGLDLRYKDLEDRRRRVHDTQRKLNEKIDAYAALRCGLQAELGGLGRAGEALGASLDEQGRQLQRQAELLRSERLARDTLRDEAQRLRELALSQPVREGAAALEAGLAARRPASGAFGSPAQRAHRGARRCCPRRRRTLRRCPRVQALRCRVAWRGPQVTDGPREREESGDFGIWWST</sequence>
<dbReference type="Proteomes" id="UP001189429">
    <property type="component" value="Unassembled WGS sequence"/>
</dbReference>
<protein>
    <submittedName>
        <fullName evidence="2">Uncharacterized protein</fullName>
    </submittedName>
</protein>
<feature type="region of interest" description="Disordered" evidence="1">
    <location>
        <begin position="222"/>
        <end position="241"/>
    </location>
</feature>
<accession>A0ABN9UHV0</accession>
<comment type="caution">
    <text evidence="2">The sequence shown here is derived from an EMBL/GenBank/DDBJ whole genome shotgun (WGS) entry which is preliminary data.</text>
</comment>
<name>A0ABN9UHV0_9DINO</name>
<evidence type="ECO:0000313" key="3">
    <source>
        <dbReference type="Proteomes" id="UP001189429"/>
    </source>
</evidence>
<dbReference type="EMBL" id="CAUYUJ010015880">
    <property type="protein sequence ID" value="CAK0859233.1"/>
    <property type="molecule type" value="Genomic_DNA"/>
</dbReference>
<evidence type="ECO:0000256" key="1">
    <source>
        <dbReference type="SAM" id="MobiDB-lite"/>
    </source>
</evidence>
<feature type="region of interest" description="Disordered" evidence="1">
    <location>
        <begin position="12"/>
        <end position="48"/>
    </location>
</feature>
<proteinExistence type="predicted"/>
<evidence type="ECO:0000313" key="2">
    <source>
        <dbReference type="EMBL" id="CAK0859233.1"/>
    </source>
</evidence>